<accession>A0ABR8FIW1</accession>
<comment type="caution">
    <text evidence="1">The sequence shown here is derived from an EMBL/GenBank/DDBJ whole genome shotgun (WGS) entry which is preliminary data.</text>
</comment>
<evidence type="ECO:0000313" key="2">
    <source>
        <dbReference type="Proteomes" id="UP000640531"/>
    </source>
</evidence>
<gene>
    <name evidence="1" type="ORF">H6G59_19535</name>
</gene>
<evidence type="ECO:0000313" key="1">
    <source>
        <dbReference type="EMBL" id="MBD2570049.1"/>
    </source>
</evidence>
<reference evidence="1 2" key="1">
    <citation type="journal article" date="2020" name="ISME J.">
        <title>Comparative genomics reveals insights into cyanobacterial evolution and habitat adaptation.</title>
        <authorList>
            <person name="Chen M.Y."/>
            <person name="Teng W.K."/>
            <person name="Zhao L."/>
            <person name="Hu C.X."/>
            <person name="Zhou Y.K."/>
            <person name="Han B.P."/>
            <person name="Song L.R."/>
            <person name="Shu W.S."/>
        </authorList>
    </citation>
    <scope>NUCLEOTIDE SEQUENCE [LARGE SCALE GENOMIC DNA]</scope>
    <source>
        <strain evidence="1 2">FACHB-196</strain>
    </source>
</reference>
<name>A0ABR8FIW1_9NOST</name>
<keyword evidence="2" id="KW-1185">Reference proteome</keyword>
<sequence>MLNPEINLPFDTTLKQETVSIKTQTRELRFPVFYGLRVLEQININKALMELSPYAMACELAVKIESELQMDLMLCYNAVVGNPPENKQDLLEVQRIRIRYAREIEKINNFSEEYTDQERLITVTEIYKRIDPNWTVEKTHMITVPLLQEIWKFAQSEIACNSGVVENIVPTKEDIKKPVDESPSQQIG</sequence>
<dbReference type="Proteomes" id="UP000640531">
    <property type="component" value="Unassembled WGS sequence"/>
</dbReference>
<organism evidence="1 2">
    <name type="scientific">Anabaena lutea FACHB-196</name>
    <dbReference type="NCBI Taxonomy" id="2692881"/>
    <lineage>
        <taxon>Bacteria</taxon>
        <taxon>Bacillati</taxon>
        <taxon>Cyanobacteriota</taxon>
        <taxon>Cyanophyceae</taxon>
        <taxon>Nostocales</taxon>
        <taxon>Nostocaceae</taxon>
        <taxon>Anabaena</taxon>
    </lineage>
</organism>
<protein>
    <submittedName>
        <fullName evidence="1">Uncharacterized protein</fullName>
    </submittedName>
</protein>
<dbReference type="RefSeq" id="WP_190717423.1">
    <property type="nucleotide sequence ID" value="NZ_JACJST010000020.1"/>
</dbReference>
<proteinExistence type="predicted"/>
<dbReference type="EMBL" id="JACJST010000020">
    <property type="protein sequence ID" value="MBD2570049.1"/>
    <property type="molecule type" value="Genomic_DNA"/>
</dbReference>